<reference evidence="2 3" key="1">
    <citation type="submission" date="2019-05" db="EMBL/GenBank/DDBJ databases">
        <title>Another draft genome of Portunus trituberculatus and its Hox gene families provides insights of decapod evolution.</title>
        <authorList>
            <person name="Jeong J.-H."/>
            <person name="Song I."/>
            <person name="Kim S."/>
            <person name="Choi T."/>
            <person name="Kim D."/>
            <person name="Ryu S."/>
            <person name="Kim W."/>
        </authorList>
    </citation>
    <scope>NUCLEOTIDE SEQUENCE [LARGE SCALE GENOMIC DNA]</scope>
    <source>
        <tissue evidence="2">Muscle</tissue>
    </source>
</reference>
<proteinExistence type="predicted"/>
<dbReference type="AlphaFoldDB" id="A0A5B7H4I6"/>
<keyword evidence="3" id="KW-1185">Reference proteome</keyword>
<feature type="region of interest" description="Disordered" evidence="1">
    <location>
        <begin position="1"/>
        <end position="49"/>
    </location>
</feature>
<evidence type="ECO:0000313" key="3">
    <source>
        <dbReference type="Proteomes" id="UP000324222"/>
    </source>
</evidence>
<accession>A0A5B7H4I6</accession>
<protein>
    <submittedName>
        <fullName evidence="2">Uncharacterized protein</fullName>
    </submittedName>
</protein>
<dbReference type="Proteomes" id="UP000324222">
    <property type="component" value="Unassembled WGS sequence"/>
</dbReference>
<dbReference type="EMBL" id="VSRR010021837">
    <property type="protein sequence ID" value="MPC64257.1"/>
    <property type="molecule type" value="Genomic_DNA"/>
</dbReference>
<evidence type="ECO:0000256" key="1">
    <source>
        <dbReference type="SAM" id="MobiDB-lite"/>
    </source>
</evidence>
<gene>
    <name evidence="2" type="ORF">E2C01_058369</name>
</gene>
<name>A0A5B7H4I6_PORTR</name>
<evidence type="ECO:0000313" key="2">
    <source>
        <dbReference type="EMBL" id="MPC64257.1"/>
    </source>
</evidence>
<comment type="caution">
    <text evidence="2">The sequence shown here is derived from an EMBL/GenBank/DDBJ whole genome shotgun (WGS) entry which is preliminary data.</text>
</comment>
<sequence length="203" mass="23851">MWWDSNLPTHERLPDPALTTLSTTPPPPAKKEKRKSFEKVEEEYETRPVGKLHKKRNEYVRIRKVEQNNHDRNIVDKCKDQPKLFYKYRRKLKNKEDISRIKVGDDMIDDTKEMAKVFNRSFQSVFTEEDDFKRETLRTGNESALKEIVVTVEEVRLEGFDVRKAVSPDDVSNWILKGCSPQLVQVLHDLINTTLLKGRVPKD</sequence>
<organism evidence="2 3">
    <name type="scientific">Portunus trituberculatus</name>
    <name type="common">Swimming crab</name>
    <name type="synonym">Neptunus trituberculatus</name>
    <dbReference type="NCBI Taxonomy" id="210409"/>
    <lineage>
        <taxon>Eukaryota</taxon>
        <taxon>Metazoa</taxon>
        <taxon>Ecdysozoa</taxon>
        <taxon>Arthropoda</taxon>
        <taxon>Crustacea</taxon>
        <taxon>Multicrustacea</taxon>
        <taxon>Malacostraca</taxon>
        <taxon>Eumalacostraca</taxon>
        <taxon>Eucarida</taxon>
        <taxon>Decapoda</taxon>
        <taxon>Pleocyemata</taxon>
        <taxon>Brachyura</taxon>
        <taxon>Eubrachyura</taxon>
        <taxon>Portunoidea</taxon>
        <taxon>Portunidae</taxon>
        <taxon>Portuninae</taxon>
        <taxon>Portunus</taxon>
    </lineage>
</organism>